<dbReference type="PROSITE" id="PS01149">
    <property type="entry name" value="PSI_RSU"/>
    <property type="match status" value="1"/>
</dbReference>
<dbReference type="Pfam" id="PF01479">
    <property type="entry name" value="S4"/>
    <property type="match status" value="1"/>
</dbReference>
<dbReference type="GO" id="GO:0000455">
    <property type="term" value="P:enzyme-directed rRNA pseudouridine synthesis"/>
    <property type="evidence" value="ECO:0007669"/>
    <property type="project" value="UniProtKB-ARBA"/>
</dbReference>
<dbReference type="GO" id="GO:0003723">
    <property type="term" value="F:RNA binding"/>
    <property type="evidence" value="ECO:0007669"/>
    <property type="project" value="UniProtKB-KW"/>
</dbReference>
<dbReference type="RefSeq" id="WP_126832690.1">
    <property type="nucleotide sequence ID" value="NZ_CBCRYB010000008.1"/>
</dbReference>
<dbReference type="Gene3D" id="3.30.70.580">
    <property type="entry name" value="Pseudouridine synthase I, catalytic domain, N-terminal subdomain"/>
    <property type="match status" value="1"/>
</dbReference>
<sequence>MRLDKFLEEKKQGSRKQVKRLLLAKQVTVDGEVVMAINYNVDPFVQEVRVKGNHLKGEAHRYIMLNKPQGVVTAVRDNKHQTVIDLIGEGCEVEGLFPVGRLDRDTEGLIFITDNGQLAYQLAMADKKVVKRYEVRVNGEVTSEDAAYFKQGVEFLDGPICRPADLHIIESSEEESHCYLDINEGKFHQVKKMFLSVGKKVTYLKRLSIGPILLDETLELGNYRFFSDDERKKLDVFFNSK</sequence>
<dbReference type="CDD" id="cd02553">
    <property type="entry name" value="PseudoU_synth_RsuA"/>
    <property type="match status" value="1"/>
</dbReference>
<dbReference type="SUPFAM" id="SSF55174">
    <property type="entry name" value="Alpha-L RNA-binding motif"/>
    <property type="match status" value="1"/>
</dbReference>
<dbReference type="InterPro" id="IPR000748">
    <property type="entry name" value="PsdUridine_synth_RsuA/RluB/E/F"/>
</dbReference>
<dbReference type="GO" id="GO:0120159">
    <property type="term" value="F:rRNA pseudouridine synthase activity"/>
    <property type="evidence" value="ECO:0007669"/>
    <property type="project" value="UniProtKB-ARBA"/>
</dbReference>
<keyword evidence="2 4" id="KW-0694">RNA-binding</keyword>
<dbReference type="Pfam" id="PF00849">
    <property type="entry name" value="PseudoU_synth_2"/>
    <property type="match status" value="1"/>
</dbReference>
<name>A0A430A4G4_9ENTE</name>
<keyword evidence="8" id="KW-1185">Reference proteome</keyword>
<dbReference type="InterPro" id="IPR018496">
    <property type="entry name" value="PsdUridine_synth_RsuA/RluB_CS"/>
</dbReference>
<reference evidence="7 8" key="1">
    <citation type="submission" date="2017-05" db="EMBL/GenBank/DDBJ databases">
        <title>Vagococcus spp. assemblies.</title>
        <authorList>
            <person name="Gulvik C.A."/>
        </authorList>
    </citation>
    <scope>NUCLEOTIDE SEQUENCE [LARGE SCALE GENOMIC DNA]</scope>
    <source>
        <strain evidence="7 8">CCUG 41755</strain>
    </source>
</reference>
<dbReference type="InterPro" id="IPR050343">
    <property type="entry name" value="RsuA_PseudoU_synthase"/>
</dbReference>
<dbReference type="InterPro" id="IPR020094">
    <property type="entry name" value="TruA/RsuA/RluB/E/F_N"/>
</dbReference>
<feature type="domain" description="RNA-binding S4" evidence="6">
    <location>
        <begin position="1"/>
        <end position="63"/>
    </location>
</feature>
<evidence type="ECO:0000256" key="3">
    <source>
        <dbReference type="ARBA" id="ARBA00023235"/>
    </source>
</evidence>
<dbReference type="InterPro" id="IPR006145">
    <property type="entry name" value="PsdUridine_synth_RsuA/RluA"/>
</dbReference>
<dbReference type="OrthoDB" id="9807213at2"/>
<gene>
    <name evidence="7" type="ORF">CBF31_10275</name>
</gene>
<protein>
    <recommendedName>
        <fullName evidence="5">Pseudouridine synthase</fullName>
        <ecNumber evidence="5">5.4.99.-</ecNumber>
    </recommendedName>
</protein>
<dbReference type="FunFam" id="3.30.70.1560:FF:000001">
    <property type="entry name" value="Pseudouridine synthase"/>
    <property type="match status" value="1"/>
</dbReference>
<comment type="caution">
    <text evidence="7">The sequence shown here is derived from an EMBL/GenBank/DDBJ whole genome shotgun (WGS) entry which is preliminary data.</text>
</comment>
<organism evidence="7 8">
    <name type="scientific">Vagococcus fessus</name>
    <dbReference type="NCBI Taxonomy" id="120370"/>
    <lineage>
        <taxon>Bacteria</taxon>
        <taxon>Bacillati</taxon>
        <taxon>Bacillota</taxon>
        <taxon>Bacilli</taxon>
        <taxon>Lactobacillales</taxon>
        <taxon>Enterococcaceae</taxon>
        <taxon>Vagococcus</taxon>
    </lineage>
</organism>
<evidence type="ECO:0000256" key="1">
    <source>
        <dbReference type="ARBA" id="ARBA00008348"/>
    </source>
</evidence>
<evidence type="ECO:0000256" key="2">
    <source>
        <dbReference type="ARBA" id="ARBA00022884"/>
    </source>
</evidence>
<dbReference type="NCBIfam" id="TIGR00093">
    <property type="entry name" value="pseudouridine synthase"/>
    <property type="match status" value="1"/>
</dbReference>
<dbReference type="SUPFAM" id="SSF55120">
    <property type="entry name" value="Pseudouridine synthase"/>
    <property type="match status" value="1"/>
</dbReference>
<dbReference type="PANTHER" id="PTHR47683:SF4">
    <property type="entry name" value="PSEUDOURIDINE SYNTHASE"/>
    <property type="match status" value="1"/>
</dbReference>
<evidence type="ECO:0000313" key="7">
    <source>
        <dbReference type="EMBL" id="RSU01607.1"/>
    </source>
</evidence>
<dbReference type="EMBL" id="NGJY01000005">
    <property type="protein sequence ID" value="RSU01607.1"/>
    <property type="molecule type" value="Genomic_DNA"/>
</dbReference>
<dbReference type="InterPro" id="IPR036986">
    <property type="entry name" value="S4_RNA-bd_sf"/>
</dbReference>
<dbReference type="SMART" id="SM00363">
    <property type="entry name" value="S4"/>
    <property type="match status" value="1"/>
</dbReference>
<keyword evidence="3 5" id="KW-0413">Isomerase</keyword>
<dbReference type="GO" id="GO:0005829">
    <property type="term" value="C:cytosol"/>
    <property type="evidence" value="ECO:0007669"/>
    <property type="project" value="UniProtKB-ARBA"/>
</dbReference>
<dbReference type="Gene3D" id="3.30.70.1560">
    <property type="entry name" value="Alpha-L RNA-binding motif"/>
    <property type="match status" value="1"/>
</dbReference>
<dbReference type="Gene3D" id="3.10.290.10">
    <property type="entry name" value="RNA-binding S4 domain"/>
    <property type="match status" value="1"/>
</dbReference>
<evidence type="ECO:0000256" key="4">
    <source>
        <dbReference type="PROSITE-ProRule" id="PRU00182"/>
    </source>
</evidence>
<dbReference type="InterPro" id="IPR042092">
    <property type="entry name" value="PsdUridine_s_RsuA/RluB/E/F_cat"/>
</dbReference>
<evidence type="ECO:0000259" key="6">
    <source>
        <dbReference type="SMART" id="SM00363"/>
    </source>
</evidence>
<dbReference type="PANTHER" id="PTHR47683">
    <property type="entry name" value="PSEUDOURIDINE SYNTHASE FAMILY PROTEIN-RELATED"/>
    <property type="match status" value="1"/>
</dbReference>
<dbReference type="InterPro" id="IPR002942">
    <property type="entry name" value="S4_RNA-bd"/>
</dbReference>
<dbReference type="PROSITE" id="PS50889">
    <property type="entry name" value="S4"/>
    <property type="match status" value="1"/>
</dbReference>
<dbReference type="AlphaFoldDB" id="A0A430A4G4"/>
<proteinExistence type="inferred from homology"/>
<dbReference type="CDD" id="cd00165">
    <property type="entry name" value="S4"/>
    <property type="match status" value="1"/>
</dbReference>
<accession>A0A430A4G4</accession>
<comment type="similarity">
    <text evidence="1 5">Belongs to the pseudouridine synthase RsuA family.</text>
</comment>
<evidence type="ECO:0000256" key="5">
    <source>
        <dbReference type="RuleBase" id="RU003887"/>
    </source>
</evidence>
<dbReference type="Proteomes" id="UP000287101">
    <property type="component" value="Unassembled WGS sequence"/>
</dbReference>
<dbReference type="InterPro" id="IPR020103">
    <property type="entry name" value="PsdUridine_synth_cat_dom_sf"/>
</dbReference>
<dbReference type="EC" id="5.4.99.-" evidence="5"/>
<evidence type="ECO:0000313" key="8">
    <source>
        <dbReference type="Proteomes" id="UP000287101"/>
    </source>
</evidence>